<reference evidence="1" key="1">
    <citation type="journal article" date="2023" name="Mol. Phylogenet. Evol.">
        <title>Genome-scale phylogeny and comparative genomics of the fungal order Sordariales.</title>
        <authorList>
            <person name="Hensen N."/>
            <person name="Bonometti L."/>
            <person name="Westerberg I."/>
            <person name="Brannstrom I.O."/>
            <person name="Guillou S."/>
            <person name="Cros-Aarteil S."/>
            <person name="Calhoun S."/>
            <person name="Haridas S."/>
            <person name="Kuo A."/>
            <person name="Mondo S."/>
            <person name="Pangilinan J."/>
            <person name="Riley R."/>
            <person name="LaButti K."/>
            <person name="Andreopoulos B."/>
            <person name="Lipzen A."/>
            <person name="Chen C."/>
            <person name="Yan M."/>
            <person name="Daum C."/>
            <person name="Ng V."/>
            <person name="Clum A."/>
            <person name="Steindorff A."/>
            <person name="Ohm R.A."/>
            <person name="Martin F."/>
            <person name="Silar P."/>
            <person name="Natvig D.O."/>
            <person name="Lalanne C."/>
            <person name="Gautier V."/>
            <person name="Ament-Velasquez S.L."/>
            <person name="Kruys A."/>
            <person name="Hutchinson M.I."/>
            <person name="Powell A.J."/>
            <person name="Barry K."/>
            <person name="Miller A.N."/>
            <person name="Grigoriev I.V."/>
            <person name="Debuchy R."/>
            <person name="Gladieux P."/>
            <person name="Hiltunen Thoren M."/>
            <person name="Johannesson H."/>
        </authorList>
    </citation>
    <scope>NUCLEOTIDE SEQUENCE</scope>
    <source>
        <strain evidence="1">CBS 103.79</strain>
    </source>
</reference>
<accession>A0AAN6MF30</accession>
<keyword evidence="2" id="KW-1185">Reference proteome</keyword>
<dbReference type="AlphaFoldDB" id="A0AAN6MF30"/>
<organism evidence="1 2">
    <name type="scientific">Staphylotrichum tortipilum</name>
    <dbReference type="NCBI Taxonomy" id="2831512"/>
    <lineage>
        <taxon>Eukaryota</taxon>
        <taxon>Fungi</taxon>
        <taxon>Dikarya</taxon>
        <taxon>Ascomycota</taxon>
        <taxon>Pezizomycotina</taxon>
        <taxon>Sordariomycetes</taxon>
        <taxon>Sordariomycetidae</taxon>
        <taxon>Sordariales</taxon>
        <taxon>Chaetomiaceae</taxon>
        <taxon>Staphylotrichum</taxon>
    </lineage>
</organism>
<dbReference type="Proteomes" id="UP001303889">
    <property type="component" value="Unassembled WGS sequence"/>
</dbReference>
<protein>
    <submittedName>
        <fullName evidence="1">Uncharacterized protein</fullName>
    </submittedName>
</protein>
<comment type="caution">
    <text evidence="1">The sequence shown here is derived from an EMBL/GenBank/DDBJ whole genome shotgun (WGS) entry which is preliminary data.</text>
</comment>
<reference evidence="1" key="2">
    <citation type="submission" date="2023-05" db="EMBL/GenBank/DDBJ databases">
        <authorList>
            <consortium name="Lawrence Berkeley National Laboratory"/>
            <person name="Steindorff A."/>
            <person name="Hensen N."/>
            <person name="Bonometti L."/>
            <person name="Westerberg I."/>
            <person name="Brannstrom I.O."/>
            <person name="Guillou S."/>
            <person name="Cros-Aarteil S."/>
            <person name="Calhoun S."/>
            <person name="Haridas S."/>
            <person name="Kuo A."/>
            <person name="Mondo S."/>
            <person name="Pangilinan J."/>
            <person name="Riley R."/>
            <person name="Labutti K."/>
            <person name="Andreopoulos B."/>
            <person name="Lipzen A."/>
            <person name="Chen C."/>
            <person name="Yanf M."/>
            <person name="Daum C."/>
            <person name="Ng V."/>
            <person name="Clum A."/>
            <person name="Ohm R."/>
            <person name="Martin F."/>
            <person name="Silar P."/>
            <person name="Natvig D."/>
            <person name="Lalanne C."/>
            <person name="Gautier V."/>
            <person name="Ament-Velasquez S.L."/>
            <person name="Kruys A."/>
            <person name="Hutchinson M.I."/>
            <person name="Powell A.J."/>
            <person name="Barry K."/>
            <person name="Miller A.N."/>
            <person name="Grigoriev I.V."/>
            <person name="Debuchy R."/>
            <person name="Gladieux P."/>
            <person name="Thoren M.H."/>
            <person name="Johannesson H."/>
        </authorList>
    </citation>
    <scope>NUCLEOTIDE SEQUENCE</scope>
    <source>
        <strain evidence="1">CBS 103.79</strain>
    </source>
</reference>
<gene>
    <name evidence="1" type="ORF">C8A05DRAFT_17892</name>
</gene>
<evidence type="ECO:0000313" key="1">
    <source>
        <dbReference type="EMBL" id="KAK3899707.1"/>
    </source>
</evidence>
<dbReference type="EMBL" id="MU855750">
    <property type="protein sequence ID" value="KAK3899707.1"/>
    <property type="molecule type" value="Genomic_DNA"/>
</dbReference>
<name>A0AAN6MF30_9PEZI</name>
<sequence>MSATPLERAKNVWQSIFAGGPYTSLRMLQYILETGKMTPEEFLKIPDLRAKSTGFTAKIIENQDIDTMAIAWQSDTGRCTSFAVKAVYTLSQEKDGDNLIYDFCIYDLGGHRIARCRNTGIVIDSSSRLKGGAFELKEGDWAIFDETSSKWKYSQSKSMFERDRVNPGKTPKSSATPITAAAAMQICFGEVVAGAWRSVPTLFRTVTPEGIATFYGMVSWTFQDRAIEMVPVLTNKKNKFVIQWAQQILGSNGQPTAVLDKTMVGTREDLEHCIATLTQFIVDYGGPDRNGPKQWAADGIGNFSAHLFEAATKLWGNPTLKEAKEAKKEKQ</sequence>
<evidence type="ECO:0000313" key="2">
    <source>
        <dbReference type="Proteomes" id="UP001303889"/>
    </source>
</evidence>
<proteinExistence type="predicted"/>